<evidence type="ECO:0000313" key="3">
    <source>
        <dbReference type="EMBL" id="CAE0644347.1"/>
    </source>
</evidence>
<gene>
    <name evidence="2" type="ORF">HAKA00212_LOCUS22619</name>
    <name evidence="3" type="ORF">HAKA00212_LOCUS22624</name>
</gene>
<feature type="region of interest" description="Disordered" evidence="1">
    <location>
        <begin position="239"/>
        <end position="263"/>
    </location>
</feature>
<sequence length="263" mass="30012">MRAHGVEVVFTKPVSLQSELCNLKPPRDKLQRKDVVYKVDCGECGVSYIGETAQRFTDRAKQHQYSVRTEDDNNGFFVHAAHHHGVGGEEERGTGVELFKWDEAQFLDADRHWKRRKIKESLYINAYKAKQGSSLMNLEKGARVDPCWGALNDLILEEGERRVKARQKWVRRFGKKKVGAGKGGRVSWSQRPRLRRSDRLMKKRRISHPDEEDPGAICALLGAMKLNVWGGEEGYSVSLEQEEGKSGGKGRAKRARKRRVRIS</sequence>
<proteinExistence type="predicted"/>
<dbReference type="InterPro" id="IPR035901">
    <property type="entry name" value="GIY-YIG_endonuc_sf"/>
</dbReference>
<feature type="region of interest" description="Disordered" evidence="1">
    <location>
        <begin position="178"/>
        <end position="211"/>
    </location>
</feature>
<feature type="compositionally biased region" description="Basic residues" evidence="1">
    <location>
        <begin position="248"/>
        <end position="263"/>
    </location>
</feature>
<evidence type="ECO:0008006" key="4">
    <source>
        <dbReference type="Google" id="ProtNLM"/>
    </source>
</evidence>
<evidence type="ECO:0000256" key="1">
    <source>
        <dbReference type="SAM" id="MobiDB-lite"/>
    </source>
</evidence>
<organism evidence="2">
    <name type="scientific">Heterosigma akashiwo</name>
    <name type="common">Chromophytic alga</name>
    <name type="synonym">Heterosigma carterae</name>
    <dbReference type="NCBI Taxonomy" id="2829"/>
    <lineage>
        <taxon>Eukaryota</taxon>
        <taxon>Sar</taxon>
        <taxon>Stramenopiles</taxon>
        <taxon>Ochrophyta</taxon>
        <taxon>Raphidophyceae</taxon>
        <taxon>Chattonellales</taxon>
        <taxon>Chattonellaceae</taxon>
        <taxon>Heterosigma</taxon>
    </lineage>
</organism>
<evidence type="ECO:0000313" key="2">
    <source>
        <dbReference type="EMBL" id="CAE0644341.1"/>
    </source>
</evidence>
<dbReference type="Gene3D" id="3.40.1440.10">
    <property type="entry name" value="GIY-YIG endonuclease"/>
    <property type="match status" value="1"/>
</dbReference>
<accession>A0A6V1VJ74</accession>
<protein>
    <recommendedName>
        <fullName evidence="4">GIY-YIG domain-containing protein</fullName>
    </recommendedName>
</protein>
<dbReference type="EMBL" id="HBIU01051127">
    <property type="protein sequence ID" value="CAE0644341.1"/>
    <property type="molecule type" value="Transcribed_RNA"/>
</dbReference>
<dbReference type="AlphaFoldDB" id="A0A6V1VJ74"/>
<dbReference type="EMBL" id="HBIU01051133">
    <property type="protein sequence ID" value="CAE0644347.1"/>
    <property type="molecule type" value="Transcribed_RNA"/>
</dbReference>
<reference evidence="2" key="1">
    <citation type="submission" date="2021-01" db="EMBL/GenBank/DDBJ databases">
        <authorList>
            <person name="Corre E."/>
            <person name="Pelletier E."/>
            <person name="Niang G."/>
            <person name="Scheremetjew M."/>
            <person name="Finn R."/>
            <person name="Kale V."/>
            <person name="Holt S."/>
            <person name="Cochrane G."/>
            <person name="Meng A."/>
            <person name="Brown T."/>
            <person name="Cohen L."/>
        </authorList>
    </citation>
    <scope>NUCLEOTIDE SEQUENCE</scope>
    <source>
        <strain evidence="2">CCMP3107</strain>
    </source>
</reference>
<name>A0A6V1VJ74_HETAK</name>